<evidence type="ECO:0000313" key="3">
    <source>
        <dbReference type="EMBL" id="KAL0437854.1"/>
    </source>
</evidence>
<feature type="domain" description="DUF4218" evidence="2">
    <location>
        <begin position="1"/>
        <end position="77"/>
    </location>
</feature>
<feature type="region of interest" description="Disordered" evidence="1">
    <location>
        <begin position="230"/>
        <end position="263"/>
    </location>
</feature>
<dbReference type="PANTHER" id="PTHR48258">
    <property type="entry name" value="DUF4218 DOMAIN-CONTAINING PROTEIN-RELATED"/>
    <property type="match status" value="1"/>
</dbReference>
<reference evidence="3" key="1">
    <citation type="submission" date="2020-06" db="EMBL/GenBank/DDBJ databases">
        <authorList>
            <person name="Li T."/>
            <person name="Hu X."/>
            <person name="Zhang T."/>
            <person name="Song X."/>
            <person name="Zhang H."/>
            <person name="Dai N."/>
            <person name="Sheng W."/>
            <person name="Hou X."/>
            <person name="Wei L."/>
        </authorList>
    </citation>
    <scope>NUCLEOTIDE SEQUENCE</scope>
    <source>
        <strain evidence="3">G02</strain>
        <tissue evidence="3">Leaf</tissue>
    </source>
</reference>
<accession>A0AAW2W814</accession>
<organism evidence="3">
    <name type="scientific">Sesamum radiatum</name>
    <name type="common">Black benniseed</name>
    <dbReference type="NCBI Taxonomy" id="300843"/>
    <lineage>
        <taxon>Eukaryota</taxon>
        <taxon>Viridiplantae</taxon>
        <taxon>Streptophyta</taxon>
        <taxon>Embryophyta</taxon>
        <taxon>Tracheophyta</taxon>
        <taxon>Spermatophyta</taxon>
        <taxon>Magnoliopsida</taxon>
        <taxon>eudicotyledons</taxon>
        <taxon>Gunneridae</taxon>
        <taxon>Pentapetalae</taxon>
        <taxon>asterids</taxon>
        <taxon>lamiids</taxon>
        <taxon>Lamiales</taxon>
        <taxon>Pedaliaceae</taxon>
        <taxon>Sesamum</taxon>
    </lineage>
</organism>
<gene>
    <name evidence="3" type="ORF">Sradi_0493300</name>
</gene>
<name>A0AAW2W814_SESRA</name>
<evidence type="ECO:0000259" key="2">
    <source>
        <dbReference type="Pfam" id="PF13960"/>
    </source>
</evidence>
<dbReference type="PANTHER" id="PTHR48258:SF3">
    <property type="entry name" value="FK506-BINDING PROTEIN 4-LIKE ISOFORM X1"/>
    <property type="match status" value="1"/>
</dbReference>
<reference evidence="3" key="2">
    <citation type="journal article" date="2024" name="Plant">
        <title>Genomic evolution and insights into agronomic trait innovations of Sesamum species.</title>
        <authorList>
            <person name="Miao H."/>
            <person name="Wang L."/>
            <person name="Qu L."/>
            <person name="Liu H."/>
            <person name="Sun Y."/>
            <person name="Le M."/>
            <person name="Wang Q."/>
            <person name="Wei S."/>
            <person name="Zheng Y."/>
            <person name="Lin W."/>
            <person name="Duan Y."/>
            <person name="Cao H."/>
            <person name="Xiong S."/>
            <person name="Wang X."/>
            <person name="Wei L."/>
            <person name="Li C."/>
            <person name="Ma Q."/>
            <person name="Ju M."/>
            <person name="Zhao R."/>
            <person name="Li G."/>
            <person name="Mu C."/>
            <person name="Tian Q."/>
            <person name="Mei H."/>
            <person name="Zhang T."/>
            <person name="Gao T."/>
            <person name="Zhang H."/>
        </authorList>
    </citation>
    <scope>NUCLEOTIDE SEQUENCE</scope>
    <source>
        <strain evidence="3">G02</strain>
    </source>
</reference>
<sequence>MEHLLVHLPYEARVGGPVQYRRMYPFERFLYFEENGKEQSSCRGFNCEAYIVEEISTFTTQYFEPDVIFKKRRPRRNDDGLNNENIEHMAFLQDLYERYDVDTVDIDGIVAMQFLPWFKTYIADPSNRVTNLILKMLAWGPSQQVLTWPAYFINGYNFHTLTHGEEKSTMNSGICVRSSSYSDSDSDFFWMVGRAFQEDEVESIPIVTIENEVQPLHDINGIANYQEFAANDIDEEEDSFENYETKDDDDDEALGQDEDDDDY</sequence>
<dbReference type="EMBL" id="JACGWJ010000002">
    <property type="protein sequence ID" value="KAL0437854.1"/>
    <property type="molecule type" value="Genomic_DNA"/>
</dbReference>
<dbReference type="Pfam" id="PF13960">
    <property type="entry name" value="DUF4218"/>
    <property type="match status" value="1"/>
</dbReference>
<feature type="compositionally biased region" description="Acidic residues" evidence="1">
    <location>
        <begin position="232"/>
        <end position="263"/>
    </location>
</feature>
<proteinExistence type="predicted"/>
<dbReference type="InterPro" id="IPR025452">
    <property type="entry name" value="DUF4218"/>
</dbReference>
<comment type="caution">
    <text evidence="3">The sequence shown here is derived from an EMBL/GenBank/DDBJ whole genome shotgun (WGS) entry which is preliminary data.</text>
</comment>
<evidence type="ECO:0000256" key="1">
    <source>
        <dbReference type="SAM" id="MobiDB-lite"/>
    </source>
</evidence>
<dbReference type="AlphaFoldDB" id="A0AAW2W814"/>
<protein>
    <recommendedName>
        <fullName evidence="2">DUF4218 domain-containing protein</fullName>
    </recommendedName>
</protein>